<proteinExistence type="predicted"/>
<dbReference type="EMBL" id="JAQQWL010000008">
    <property type="protein sequence ID" value="KAK8061814.1"/>
    <property type="molecule type" value="Genomic_DNA"/>
</dbReference>
<evidence type="ECO:0000313" key="1">
    <source>
        <dbReference type="EMBL" id="KAK8061814.1"/>
    </source>
</evidence>
<organism evidence="1 2">
    <name type="scientific">Apiospora phragmitis</name>
    <dbReference type="NCBI Taxonomy" id="2905665"/>
    <lineage>
        <taxon>Eukaryota</taxon>
        <taxon>Fungi</taxon>
        <taxon>Dikarya</taxon>
        <taxon>Ascomycota</taxon>
        <taxon>Pezizomycotina</taxon>
        <taxon>Sordariomycetes</taxon>
        <taxon>Xylariomycetidae</taxon>
        <taxon>Amphisphaeriales</taxon>
        <taxon>Apiosporaceae</taxon>
        <taxon>Apiospora</taxon>
    </lineage>
</organism>
<dbReference type="GeneID" id="92092652"/>
<reference evidence="1 2" key="1">
    <citation type="submission" date="2023-01" db="EMBL/GenBank/DDBJ databases">
        <title>Analysis of 21 Apiospora genomes using comparative genomics revels a genus with tremendous synthesis potential of carbohydrate active enzymes and secondary metabolites.</title>
        <authorList>
            <person name="Sorensen T."/>
        </authorList>
    </citation>
    <scope>NUCLEOTIDE SEQUENCE [LARGE SCALE GENOMIC DNA]</scope>
    <source>
        <strain evidence="1 2">CBS 135458</strain>
    </source>
</reference>
<gene>
    <name evidence="1" type="ORF">PG994_008180</name>
</gene>
<evidence type="ECO:0000313" key="2">
    <source>
        <dbReference type="Proteomes" id="UP001480595"/>
    </source>
</evidence>
<keyword evidence="2" id="KW-1185">Reference proteome</keyword>
<comment type="caution">
    <text evidence="1">The sequence shown here is derived from an EMBL/GenBank/DDBJ whole genome shotgun (WGS) entry which is preliminary data.</text>
</comment>
<name>A0ABR1USB3_9PEZI</name>
<sequence>MEDIILDFDKPSGAEGVRRVPSLGAVPTLLSALARVQQKTCEADICKLLRNWPRGHVLVLQQHEGNGISIGIAQPYWTRLSENVGQLDLFDLPGNPAADHTLSRFFCGLTSAVLNLKGAEAGRQGRCPQG</sequence>
<accession>A0ABR1USB3</accession>
<dbReference type="Proteomes" id="UP001480595">
    <property type="component" value="Unassembled WGS sequence"/>
</dbReference>
<dbReference type="RefSeq" id="XP_066715076.1">
    <property type="nucleotide sequence ID" value="XM_066859589.1"/>
</dbReference>
<protein>
    <submittedName>
        <fullName evidence="1">Uncharacterized protein</fullName>
    </submittedName>
</protein>